<comment type="caution">
    <text evidence="2">The sequence shown here is derived from an EMBL/GenBank/DDBJ whole genome shotgun (WGS) entry which is preliminary data.</text>
</comment>
<dbReference type="EMBL" id="CACVBM020001429">
    <property type="protein sequence ID" value="CAA7049861.1"/>
    <property type="molecule type" value="Genomic_DNA"/>
</dbReference>
<name>A0A6D2KKZ6_9BRAS</name>
<evidence type="ECO:0000313" key="2">
    <source>
        <dbReference type="EMBL" id="CAA7049861.1"/>
    </source>
</evidence>
<evidence type="ECO:0000256" key="1">
    <source>
        <dbReference type="SAM" id="MobiDB-lite"/>
    </source>
</evidence>
<accession>A0A6D2KKZ6</accession>
<sequence length="89" mass="10619">MSFRSEDEDNQTHRKSQDPKNRAGNQNPRNLRRNSRKGRNLSIQKHHRLRETDAHGGGRGGRRNLWKRLQWRQGIEEGKTKNQKLSERH</sequence>
<organism evidence="2 3">
    <name type="scientific">Microthlaspi erraticum</name>
    <dbReference type="NCBI Taxonomy" id="1685480"/>
    <lineage>
        <taxon>Eukaryota</taxon>
        <taxon>Viridiplantae</taxon>
        <taxon>Streptophyta</taxon>
        <taxon>Embryophyta</taxon>
        <taxon>Tracheophyta</taxon>
        <taxon>Spermatophyta</taxon>
        <taxon>Magnoliopsida</taxon>
        <taxon>eudicotyledons</taxon>
        <taxon>Gunneridae</taxon>
        <taxon>Pentapetalae</taxon>
        <taxon>rosids</taxon>
        <taxon>malvids</taxon>
        <taxon>Brassicales</taxon>
        <taxon>Brassicaceae</taxon>
        <taxon>Coluteocarpeae</taxon>
        <taxon>Microthlaspi</taxon>
    </lineage>
</organism>
<evidence type="ECO:0000313" key="3">
    <source>
        <dbReference type="Proteomes" id="UP000467841"/>
    </source>
</evidence>
<feature type="compositionally biased region" description="Basic residues" evidence="1">
    <location>
        <begin position="30"/>
        <end position="49"/>
    </location>
</feature>
<keyword evidence="3" id="KW-1185">Reference proteome</keyword>
<feature type="region of interest" description="Disordered" evidence="1">
    <location>
        <begin position="1"/>
        <end position="89"/>
    </location>
</feature>
<dbReference type="Proteomes" id="UP000467841">
    <property type="component" value="Unassembled WGS sequence"/>
</dbReference>
<feature type="compositionally biased region" description="Basic and acidic residues" evidence="1">
    <location>
        <begin position="10"/>
        <end position="21"/>
    </location>
</feature>
<protein>
    <submittedName>
        <fullName evidence="2">Uncharacterized protein</fullName>
    </submittedName>
</protein>
<feature type="compositionally biased region" description="Basic residues" evidence="1">
    <location>
        <begin position="60"/>
        <end position="70"/>
    </location>
</feature>
<reference evidence="2" key="1">
    <citation type="submission" date="2020-01" db="EMBL/GenBank/DDBJ databases">
        <authorList>
            <person name="Mishra B."/>
        </authorList>
    </citation>
    <scope>NUCLEOTIDE SEQUENCE [LARGE SCALE GENOMIC DNA]</scope>
</reference>
<gene>
    <name evidence="2" type="ORF">MERR_LOCUS37096</name>
</gene>
<dbReference type="AlphaFoldDB" id="A0A6D2KKZ6"/>
<proteinExistence type="predicted"/>
<feature type="compositionally biased region" description="Basic and acidic residues" evidence="1">
    <location>
        <begin position="74"/>
        <end position="89"/>
    </location>
</feature>